<name>A0AAJ8L0K9_9TREE</name>
<reference evidence="9" key="1">
    <citation type="submission" date="2013-07" db="EMBL/GenBank/DDBJ databases">
        <authorList>
            <consortium name="The Broad Institute Genome Sequencing Platform"/>
            <person name="Cuomo C."/>
            <person name="Litvintseva A."/>
            <person name="Chen Y."/>
            <person name="Heitman J."/>
            <person name="Sun S."/>
            <person name="Springer D."/>
            <person name="Dromer F."/>
            <person name="Young S.K."/>
            <person name="Zeng Q."/>
            <person name="Gargeya S."/>
            <person name="Fitzgerald M."/>
            <person name="Abouelleil A."/>
            <person name="Alvarado L."/>
            <person name="Berlin A.M."/>
            <person name="Chapman S.B."/>
            <person name="Dewar J."/>
            <person name="Goldberg J."/>
            <person name="Griggs A."/>
            <person name="Gujja S."/>
            <person name="Hansen M."/>
            <person name="Howarth C."/>
            <person name="Imamovic A."/>
            <person name="Larimer J."/>
            <person name="McCowan C."/>
            <person name="Murphy C."/>
            <person name="Pearson M."/>
            <person name="Priest M."/>
            <person name="Roberts A."/>
            <person name="Saif S."/>
            <person name="Shea T."/>
            <person name="Sykes S."/>
            <person name="Wortman J."/>
            <person name="Nusbaum C."/>
            <person name="Birren B."/>
        </authorList>
    </citation>
    <scope>NUCLEOTIDE SEQUENCE</scope>
    <source>
        <strain evidence="9">CBS 10737</strain>
    </source>
</reference>
<protein>
    <recommendedName>
        <fullName evidence="6">Sister chromatid cohesion protein</fullName>
    </recommendedName>
</protein>
<reference evidence="9" key="2">
    <citation type="submission" date="2024-02" db="EMBL/GenBank/DDBJ databases">
        <title>Comparative genomics of Cryptococcus and Kwoniella reveals pathogenesis evolution and contrasting modes of karyotype evolution via chromosome fusion or intercentromeric recombination.</title>
        <authorList>
            <person name="Coelho M.A."/>
            <person name="David-Palma M."/>
            <person name="Shea T."/>
            <person name="Bowers K."/>
            <person name="McGinley-Smith S."/>
            <person name="Mohammad A.W."/>
            <person name="Gnirke A."/>
            <person name="Yurkov A.M."/>
            <person name="Nowrousian M."/>
            <person name="Sun S."/>
            <person name="Cuomo C.A."/>
            <person name="Heitman J."/>
        </authorList>
    </citation>
    <scope>NUCLEOTIDE SEQUENCE</scope>
    <source>
        <strain evidence="9">CBS 10737</strain>
    </source>
</reference>
<dbReference type="GO" id="GO:0034087">
    <property type="term" value="P:establishment of mitotic sister chromatid cohesion"/>
    <property type="evidence" value="ECO:0007669"/>
    <property type="project" value="TreeGrafter"/>
</dbReference>
<comment type="subcellular location">
    <subcellularLocation>
        <location evidence="1 6">Nucleus</location>
    </subcellularLocation>
</comment>
<comment type="similarity">
    <text evidence="2 6">Belongs to the SCC2/Nipped-B family.</text>
</comment>
<dbReference type="Proteomes" id="UP000094020">
    <property type="component" value="Chromosome 1"/>
</dbReference>
<dbReference type="InterPro" id="IPR011989">
    <property type="entry name" value="ARM-like"/>
</dbReference>
<dbReference type="PANTHER" id="PTHR21704">
    <property type="entry name" value="NIPPED-B-LIKE PROTEIN DELANGIN SCC2-RELATED"/>
    <property type="match status" value="1"/>
</dbReference>
<proteinExistence type="inferred from homology"/>
<dbReference type="Pfam" id="PF12830">
    <property type="entry name" value="Nipped-B_C"/>
    <property type="match status" value="1"/>
</dbReference>
<dbReference type="EMBL" id="CP144519">
    <property type="protein sequence ID" value="WWC67350.1"/>
    <property type="molecule type" value="Genomic_DNA"/>
</dbReference>
<feature type="region of interest" description="Disordered" evidence="7">
    <location>
        <begin position="544"/>
        <end position="567"/>
    </location>
</feature>
<dbReference type="SUPFAM" id="SSF48371">
    <property type="entry name" value="ARM repeat"/>
    <property type="match status" value="1"/>
</dbReference>
<evidence type="ECO:0000256" key="3">
    <source>
        <dbReference type="ARBA" id="ARBA00022737"/>
    </source>
</evidence>
<evidence type="ECO:0000256" key="2">
    <source>
        <dbReference type="ARBA" id="ARBA00009252"/>
    </source>
</evidence>
<dbReference type="Pfam" id="PF12765">
    <property type="entry name" value="Cohesin_HEAT"/>
    <property type="match status" value="1"/>
</dbReference>
<feature type="region of interest" description="Disordered" evidence="7">
    <location>
        <begin position="240"/>
        <end position="362"/>
    </location>
</feature>
<dbReference type="GO" id="GO:0090694">
    <property type="term" value="C:Scc2-Scc4 cohesin loading complex"/>
    <property type="evidence" value="ECO:0007669"/>
    <property type="project" value="TreeGrafter"/>
</dbReference>
<dbReference type="PANTHER" id="PTHR21704:SF18">
    <property type="entry name" value="NIPPED-B-LIKE PROTEIN"/>
    <property type="match status" value="1"/>
</dbReference>
<feature type="domain" description="Sister chromatid cohesion C-terminal" evidence="8">
    <location>
        <begin position="1593"/>
        <end position="1769"/>
    </location>
</feature>
<feature type="region of interest" description="Disordered" evidence="7">
    <location>
        <begin position="377"/>
        <end position="428"/>
    </location>
</feature>
<feature type="compositionally biased region" description="Polar residues" evidence="7">
    <location>
        <begin position="257"/>
        <end position="279"/>
    </location>
</feature>
<evidence type="ECO:0000256" key="5">
    <source>
        <dbReference type="ARBA" id="ARBA00023306"/>
    </source>
</evidence>
<feature type="region of interest" description="Disordered" evidence="7">
    <location>
        <begin position="1557"/>
        <end position="1576"/>
    </location>
</feature>
<feature type="compositionally biased region" description="Polar residues" evidence="7">
    <location>
        <begin position="160"/>
        <end position="192"/>
    </location>
</feature>
<feature type="compositionally biased region" description="Basic and acidic residues" evidence="7">
    <location>
        <begin position="340"/>
        <end position="353"/>
    </location>
</feature>
<evidence type="ECO:0000313" key="10">
    <source>
        <dbReference type="Proteomes" id="UP000094020"/>
    </source>
</evidence>
<feature type="region of interest" description="Disordered" evidence="7">
    <location>
        <begin position="1"/>
        <end position="42"/>
    </location>
</feature>
<dbReference type="RefSeq" id="XP_070058457.1">
    <property type="nucleotide sequence ID" value="XM_070202356.1"/>
</dbReference>
<dbReference type="GO" id="GO:1990414">
    <property type="term" value="P:replication-born double-strand break repair via sister chromatid exchange"/>
    <property type="evidence" value="ECO:0007669"/>
    <property type="project" value="TreeGrafter"/>
</dbReference>
<dbReference type="Gene3D" id="1.25.10.10">
    <property type="entry name" value="Leucine-rich Repeat Variant"/>
    <property type="match status" value="2"/>
</dbReference>
<evidence type="ECO:0000256" key="7">
    <source>
        <dbReference type="SAM" id="MobiDB-lite"/>
    </source>
</evidence>
<feature type="compositionally biased region" description="Low complexity" evidence="7">
    <location>
        <begin position="306"/>
        <end position="322"/>
    </location>
</feature>
<evidence type="ECO:0000256" key="4">
    <source>
        <dbReference type="ARBA" id="ARBA00023242"/>
    </source>
</evidence>
<organism evidence="9 10">
    <name type="scientific">Kwoniella pini CBS 10737</name>
    <dbReference type="NCBI Taxonomy" id="1296096"/>
    <lineage>
        <taxon>Eukaryota</taxon>
        <taxon>Fungi</taxon>
        <taxon>Dikarya</taxon>
        <taxon>Basidiomycota</taxon>
        <taxon>Agaricomycotina</taxon>
        <taxon>Tremellomycetes</taxon>
        <taxon>Tremellales</taxon>
        <taxon>Cryptococcaceae</taxon>
        <taxon>Kwoniella</taxon>
    </lineage>
</organism>
<keyword evidence="10" id="KW-1185">Reference proteome</keyword>
<feature type="compositionally biased region" description="Pro residues" evidence="7">
    <location>
        <begin position="133"/>
        <end position="145"/>
    </location>
</feature>
<feature type="compositionally biased region" description="Basic and acidic residues" evidence="7">
    <location>
        <begin position="399"/>
        <end position="409"/>
    </location>
</feature>
<accession>A0AAJ8L0K9</accession>
<dbReference type="GO" id="GO:0071169">
    <property type="term" value="P:establishment of protein localization to chromatin"/>
    <property type="evidence" value="ECO:0007669"/>
    <property type="project" value="TreeGrafter"/>
</dbReference>
<sequence>MSQFPTNQQYPNDHSQNSSSHSNGHSQQQQQQQQQYEGTYEDPSNLLAVYPFMSYAPTARVAEHLSPHTTTYLPFPSSSELYPQYAEVFNRLDNPTTIEDWAMQQAAEARLREALSANGANAYSRHPYDPSHYQPPTPTSQPIPIPYNLLPSYPAHPQPASAQNRQLHTPSSINGDSSNLHGNPPTFQSSPQEFFNHFVNDTLSRNRAQAIPLTTTIPNIPPQSVQPISVPVPSQSQLQNVLQAQAGPSRERRTSPRRLSNSMGSMRSPNPPSSVASTPTHERIMRSSPVSSPDPLGPSPTKKSRNNNGRIGRSSSRDISPSLAQIRRTPDMELGSLSMRDQRSNSHDNDETPRASQKVKKVVEVVIPTRRKVSREEQALYDDEDEDDDGVDWGEDGTGDWKMEDREGNESPPNNVAPLPKGSGRTGERDIRSIWQRLQNLLEDVFEESDTFPSNPTSGDIAGSRFFSTITKDGSTTLLSFETMKKISSHVTRIQSARRRHTSANTYVGQWEEESLSNILRLLERNMRDTENLVVFSEGKKVSANSEEKGKKKKDKTSQINNTNGHDHVETLSDNVIEKYENSLARVRNGVVAAECVLVLLDSEGLSKQMYSEDLLSTCVSTIKEQMEKTIFPIIEGLAGEKISSTYLSHIVQVESNSVKRGKTKALSPYFAHPVLSAIAASVISSIPRLTSMISRPQIALSDSLIIQTVYLAIGPLFVNEPVLKRSKKDTGGKEGGGVMKGLKMEALGCLRGTFARYEEQRQWIVEEILSSLVRIPEQNHAQNKFELPNGRSIHTISALLLQLIQASAHGTIDRVRKLHSNAVEAEMMGTDTQKMEVQEEKQETRMCASALDSALKSARIVGGYLVQKSTSTKATKTSHDTEYKAILDLFLRDLMTVLYRPEWPGAALYLTVFSRILIAALEDQKIGPEITASKGIALDYLGDIAAKLKSSGLEMLDDTKIATLDEVIANVDMMGLTRLIGAQSKILTFLSSATREDNSLSSSRDMAAIVWAQELQSGIKKVGSVVDKLAAEKSEEAQDTGLNLQTIAATLKSTLRNIWMADEHLFEVHDPKQGEIATTASIAVSRGRQLQNAIDPILMALLGVLDNSAVGLRSKALRGVASVIVVDPEVLGLPQIRQALEDRLSDHSPAVRDAAVELVGKYIVQKPKLAAEYYPHIAQRAMDTGLGVRKRVIKLLKGIFPTMDSREIQVDICCKMIDLIDDQDEGVKDLAVKTLTELLYSSREDTAGLLVDILGDFRGSSDSLERAMSGVSKECDVTNHKTRFGQTIDVLITRLIDATETVDFDSLSHIRAIWLLCASDPSQIDTQKAGVLLSYLRPPANADDQATNELLLKIFRKCIPSMPRTASSFAADLTKKLMPMISKPAGGFQALRETIGCFCAVTNYLTKDWSKLINVLRACEAKIRPIRNQFLNTGTTSASSQAASMMLYITALIVEGCRLDDIAQEDDVVDLELRKIASSPISEYFYETYLDLSKLPSFQNAATICIGSLFRSYPFLLLREETSEWMQDTFNSNNEDNRAQLLGVIHEFLASEVDKRSANPDGKNRKGRQEKQDTGVEMLRGDAKELQDSDYSTSIVQNNIEQIFECARSQNPPTQNAALDILTFVVNQGLYSPVHTVPILVTLETCSDPHISDRAIALHSSLHQKHASLVTVLFMESAKASYAYQRTITSEPTGHRNGTALLQNWYTLLSEKRVWRHDFLKALCRAFDSDNTNDLDPGFVLYLAENLSTLEYKLQEEPMTIVVCLQKVISTATNLISIMEKINLESLTPNEPIFGRMANLGIHTADPGYERKNDIVQLDNMAKSSLIMSLAVILKNHLLNLYHLPEDKCAIHIPGKKSAIGDKPTSKRGSSVLELSKIPHIRGIETVGEFRTLQSSFLRLLHEDGSLADLD</sequence>
<evidence type="ECO:0000313" key="9">
    <source>
        <dbReference type="EMBL" id="WWC67350.1"/>
    </source>
</evidence>
<feature type="compositionally biased region" description="Low complexity" evidence="7">
    <location>
        <begin position="14"/>
        <end position="35"/>
    </location>
</feature>
<dbReference type="GO" id="GO:0003682">
    <property type="term" value="F:chromatin binding"/>
    <property type="evidence" value="ECO:0007669"/>
    <property type="project" value="TreeGrafter"/>
</dbReference>
<keyword evidence="3 6" id="KW-0677">Repeat</keyword>
<dbReference type="CDD" id="cd23958">
    <property type="entry name" value="SCC2"/>
    <property type="match status" value="1"/>
</dbReference>
<dbReference type="KEGG" id="kpin:30168433"/>
<dbReference type="GO" id="GO:0061775">
    <property type="term" value="F:cohesin loader activity"/>
    <property type="evidence" value="ECO:0007669"/>
    <property type="project" value="InterPro"/>
</dbReference>
<dbReference type="InterPro" id="IPR016024">
    <property type="entry name" value="ARM-type_fold"/>
</dbReference>
<evidence type="ECO:0000256" key="1">
    <source>
        <dbReference type="ARBA" id="ARBA00004123"/>
    </source>
</evidence>
<dbReference type="GO" id="GO:0140588">
    <property type="term" value="P:chromatin looping"/>
    <property type="evidence" value="ECO:0007669"/>
    <property type="project" value="InterPro"/>
</dbReference>
<keyword evidence="5 6" id="KW-0131">Cell cycle</keyword>
<dbReference type="GO" id="GO:0010468">
    <property type="term" value="P:regulation of gene expression"/>
    <property type="evidence" value="ECO:0007669"/>
    <property type="project" value="InterPro"/>
</dbReference>
<dbReference type="InterPro" id="IPR026003">
    <property type="entry name" value="Cohesin_HEAT"/>
</dbReference>
<dbReference type="GeneID" id="30168433"/>
<feature type="compositionally biased region" description="Polar residues" evidence="7">
    <location>
        <begin position="1"/>
        <end position="13"/>
    </location>
</feature>
<feature type="compositionally biased region" description="Acidic residues" evidence="7">
    <location>
        <begin position="379"/>
        <end position="398"/>
    </location>
</feature>
<gene>
    <name evidence="9" type="ORF">I206_101258</name>
</gene>
<dbReference type="InterPro" id="IPR024986">
    <property type="entry name" value="Nipped-B_C"/>
</dbReference>
<evidence type="ECO:0000259" key="8">
    <source>
        <dbReference type="Pfam" id="PF12830"/>
    </source>
</evidence>
<feature type="region of interest" description="Disordered" evidence="7">
    <location>
        <begin position="121"/>
        <end position="192"/>
    </location>
</feature>
<dbReference type="InterPro" id="IPR033031">
    <property type="entry name" value="Scc2/Nipped-B"/>
</dbReference>
<evidence type="ECO:0000256" key="6">
    <source>
        <dbReference type="RuleBase" id="RU364107"/>
    </source>
</evidence>
<keyword evidence="4 6" id="KW-0539">Nucleus</keyword>